<protein>
    <recommendedName>
        <fullName evidence="4">ADP-ribosylglycohydrolase</fullName>
    </recommendedName>
</protein>
<proteinExistence type="predicted"/>
<feature type="binding site" evidence="1">
    <location>
        <position position="272"/>
    </location>
    <ligand>
        <name>Mg(2+)</name>
        <dbReference type="ChEBI" id="CHEBI:18420"/>
        <label>1</label>
    </ligand>
</feature>
<evidence type="ECO:0000313" key="2">
    <source>
        <dbReference type="EMBL" id="PCJ42907.1"/>
    </source>
</evidence>
<dbReference type="Pfam" id="PF03747">
    <property type="entry name" value="ADP_ribosyl_GH"/>
    <property type="match status" value="1"/>
</dbReference>
<organism evidence="2 3">
    <name type="scientific">SAR86 cluster bacterium</name>
    <dbReference type="NCBI Taxonomy" id="2030880"/>
    <lineage>
        <taxon>Bacteria</taxon>
        <taxon>Pseudomonadati</taxon>
        <taxon>Pseudomonadota</taxon>
        <taxon>Gammaproteobacteria</taxon>
        <taxon>SAR86 cluster</taxon>
    </lineage>
</organism>
<dbReference type="Proteomes" id="UP000228987">
    <property type="component" value="Unassembled WGS sequence"/>
</dbReference>
<reference evidence="3" key="1">
    <citation type="submission" date="2017-08" db="EMBL/GenBank/DDBJ databases">
        <title>A dynamic microbial community with high functional redundancy inhabits the cold, oxic subseafloor aquifer.</title>
        <authorList>
            <person name="Tully B.J."/>
            <person name="Wheat C.G."/>
            <person name="Glazer B.T."/>
            <person name="Huber J.A."/>
        </authorList>
    </citation>
    <scope>NUCLEOTIDE SEQUENCE [LARGE SCALE GENOMIC DNA]</scope>
</reference>
<dbReference type="EMBL" id="NVWI01000002">
    <property type="protein sequence ID" value="PCJ42907.1"/>
    <property type="molecule type" value="Genomic_DNA"/>
</dbReference>
<name>A0A2A5CGC1_9GAMM</name>
<dbReference type="InterPro" id="IPR005502">
    <property type="entry name" value="Ribosyl_crysJ1"/>
</dbReference>
<dbReference type="PANTHER" id="PTHR16222:SF17">
    <property type="entry name" value="SELENOPROTEIN J"/>
    <property type="match status" value="1"/>
</dbReference>
<dbReference type="Gene3D" id="1.10.4080.10">
    <property type="entry name" value="ADP-ribosylation/Crystallin J1"/>
    <property type="match status" value="1"/>
</dbReference>
<comment type="cofactor">
    <cofactor evidence="1">
        <name>Mg(2+)</name>
        <dbReference type="ChEBI" id="CHEBI:18420"/>
    </cofactor>
    <text evidence="1">Binds 2 magnesium ions per subunit.</text>
</comment>
<sequence>MNSQQKDSVFGVLIADAAALGLHWLYDLKRMHQVVADSTPCFLTPNPDHYDGQVGYFAHAGKLAGEQSHYGESYLLNLKHLSEQGRFNTRIFQQEFVATFGPGGSFNGYIDSPTRQSLQNIQALDLNDDEAEANTEPSGADDHQIPALTPVSALCAYHPTDELTDTEIVRAIRVTNNNDLAVNCGLYFSKVLQAALNGNSISDSFAAAHAPNDIKDKMTEALSMQSSDLDSAAGILGQTCGLKDSIPLSAYILANSSCFEQTIEMNILAGGDSCGRAMMLGAIAGAHYGIGGASGIPHSWLFKLKRQENIAALLAN</sequence>
<dbReference type="GO" id="GO:0046872">
    <property type="term" value="F:metal ion binding"/>
    <property type="evidence" value="ECO:0007669"/>
    <property type="project" value="UniProtKB-KW"/>
</dbReference>
<dbReference type="InterPro" id="IPR050792">
    <property type="entry name" value="ADP-ribosylglycohydrolase"/>
</dbReference>
<evidence type="ECO:0008006" key="4">
    <source>
        <dbReference type="Google" id="ProtNLM"/>
    </source>
</evidence>
<evidence type="ECO:0000256" key="1">
    <source>
        <dbReference type="PIRSR" id="PIRSR605502-1"/>
    </source>
</evidence>
<evidence type="ECO:0000313" key="3">
    <source>
        <dbReference type="Proteomes" id="UP000228987"/>
    </source>
</evidence>
<keyword evidence="1" id="KW-0479">Metal-binding</keyword>
<dbReference type="SUPFAM" id="SSF101478">
    <property type="entry name" value="ADP-ribosylglycohydrolase"/>
    <property type="match status" value="1"/>
</dbReference>
<keyword evidence="1" id="KW-0460">Magnesium</keyword>
<dbReference type="PANTHER" id="PTHR16222">
    <property type="entry name" value="ADP-RIBOSYLGLYCOHYDROLASE"/>
    <property type="match status" value="1"/>
</dbReference>
<accession>A0A2A5CGC1</accession>
<comment type="caution">
    <text evidence="2">The sequence shown here is derived from an EMBL/GenBank/DDBJ whole genome shotgun (WGS) entry which is preliminary data.</text>
</comment>
<dbReference type="AlphaFoldDB" id="A0A2A5CGC1"/>
<dbReference type="InterPro" id="IPR036705">
    <property type="entry name" value="Ribosyl_crysJ1_sf"/>
</dbReference>
<gene>
    <name evidence="2" type="ORF">COA71_05275</name>
</gene>